<accession>A0A9W4XPI6</accession>
<dbReference type="OrthoDB" id="188035at2759"/>
<evidence type="ECO:0000313" key="4">
    <source>
        <dbReference type="Proteomes" id="UP001152607"/>
    </source>
</evidence>
<evidence type="ECO:0000256" key="2">
    <source>
        <dbReference type="SAM" id="Phobius"/>
    </source>
</evidence>
<dbReference type="Gene3D" id="1.20.1530.20">
    <property type="match status" value="1"/>
</dbReference>
<dbReference type="Proteomes" id="UP001152607">
    <property type="component" value="Unassembled WGS sequence"/>
</dbReference>
<gene>
    <name evidence="3" type="ORF">PDIGIT_LOCUS9125</name>
</gene>
<dbReference type="Pfam" id="PF13593">
    <property type="entry name" value="SBF_like"/>
    <property type="match status" value="1"/>
</dbReference>
<keyword evidence="2" id="KW-1133">Transmembrane helix</keyword>
<feature type="compositionally biased region" description="Low complexity" evidence="1">
    <location>
        <begin position="8"/>
        <end position="19"/>
    </location>
</feature>
<feature type="transmembrane region" description="Helical" evidence="2">
    <location>
        <begin position="290"/>
        <end position="313"/>
    </location>
</feature>
<name>A0A9W4XPI6_9PLEO</name>
<evidence type="ECO:0000256" key="1">
    <source>
        <dbReference type="SAM" id="MobiDB-lite"/>
    </source>
</evidence>
<feature type="transmembrane region" description="Helical" evidence="2">
    <location>
        <begin position="38"/>
        <end position="63"/>
    </location>
</feature>
<reference evidence="3" key="1">
    <citation type="submission" date="2023-01" db="EMBL/GenBank/DDBJ databases">
        <authorList>
            <person name="Van Ghelder C."/>
            <person name="Rancurel C."/>
        </authorList>
    </citation>
    <scope>NUCLEOTIDE SEQUENCE</scope>
    <source>
        <strain evidence="3">CNCM I-4278</strain>
    </source>
</reference>
<proteinExistence type="predicted"/>
<dbReference type="PANTHER" id="PTHR18640">
    <property type="entry name" value="SOLUTE CARRIER FAMILY 10 MEMBER 7"/>
    <property type="match status" value="1"/>
</dbReference>
<comment type="caution">
    <text evidence="3">The sequence shown here is derived from an EMBL/GenBank/DDBJ whole genome shotgun (WGS) entry which is preliminary data.</text>
</comment>
<feature type="region of interest" description="Disordered" evidence="1">
    <location>
        <begin position="1"/>
        <end position="26"/>
    </location>
</feature>
<feature type="transmembrane region" description="Helical" evidence="2">
    <location>
        <begin position="220"/>
        <end position="241"/>
    </location>
</feature>
<dbReference type="EMBL" id="CAOQHR010000006">
    <property type="protein sequence ID" value="CAI6336035.1"/>
    <property type="molecule type" value="Genomic_DNA"/>
</dbReference>
<dbReference type="AlphaFoldDB" id="A0A9W4XPI6"/>
<keyword evidence="4" id="KW-1185">Reference proteome</keyword>
<dbReference type="InterPro" id="IPR038770">
    <property type="entry name" value="Na+/solute_symporter_sf"/>
</dbReference>
<feature type="transmembrane region" description="Helical" evidence="2">
    <location>
        <begin position="320"/>
        <end position="342"/>
    </location>
</feature>
<feature type="transmembrane region" description="Helical" evidence="2">
    <location>
        <begin position="354"/>
        <end position="374"/>
    </location>
</feature>
<feature type="transmembrane region" description="Helical" evidence="2">
    <location>
        <begin position="75"/>
        <end position="94"/>
    </location>
</feature>
<dbReference type="PANTHER" id="PTHR18640:SF5">
    <property type="entry name" value="SODIUM_BILE ACID COTRANSPORTER 7"/>
    <property type="match status" value="1"/>
</dbReference>
<keyword evidence="2" id="KW-0812">Transmembrane</keyword>
<dbReference type="InterPro" id="IPR016833">
    <property type="entry name" value="Put_Na-Bile_cotransptr"/>
</dbReference>
<evidence type="ECO:0000313" key="3">
    <source>
        <dbReference type="EMBL" id="CAI6336035.1"/>
    </source>
</evidence>
<evidence type="ECO:0008006" key="5">
    <source>
        <dbReference type="Google" id="ProtNLM"/>
    </source>
</evidence>
<dbReference type="GO" id="GO:0005886">
    <property type="term" value="C:plasma membrane"/>
    <property type="evidence" value="ECO:0007669"/>
    <property type="project" value="TreeGrafter"/>
</dbReference>
<protein>
    <recommendedName>
        <fullName evidence="5">Sodium bile acid symporter family protein</fullName>
    </recommendedName>
</protein>
<keyword evidence="2" id="KW-0472">Membrane</keyword>
<feature type="transmembrane region" description="Helical" evidence="2">
    <location>
        <begin position="106"/>
        <end position="126"/>
    </location>
</feature>
<sequence>MATSLPPSRISSSDQDSSIADNNGSQSSRSRLKRWVHLLQWIVVDQWFLLAMAALILISSQVQVPYEQQQIKRTVITYLTVSVIFFINGCTFPTRTLIENYKKWKVHLFVQGQCYLVTSAATFAVVSLCATNPKFMDAWLLIGYLFLGSGPTTMSSNVIMTRQAHGNPALTVVQSIIGQILCPFLSPILIQMYLSSGAWYAKVLLNDNGSNYAEIYRRVFMQLGISLFIPLTIGQIVQYLFPNMTKKIFVEWKLMKLSSVALLTLIWQTFDQAFRSGAFDSIKTSNKLFIVFVSIGLYFLWLGICLATSLIWLPRRDVIACCYCTPAKALGMIVPLSSVMYIDISPIELSKLQIPAIIFQVFQVGIGSLCTIVFRRWMKPIEEMEAGEKERESGSPA</sequence>
<feature type="transmembrane region" description="Helical" evidence="2">
    <location>
        <begin position="253"/>
        <end position="270"/>
    </location>
</feature>
<feature type="transmembrane region" description="Helical" evidence="2">
    <location>
        <begin position="180"/>
        <end position="200"/>
    </location>
</feature>
<feature type="transmembrane region" description="Helical" evidence="2">
    <location>
        <begin position="138"/>
        <end position="159"/>
    </location>
</feature>
<organism evidence="3 4">
    <name type="scientific">Periconia digitata</name>
    <dbReference type="NCBI Taxonomy" id="1303443"/>
    <lineage>
        <taxon>Eukaryota</taxon>
        <taxon>Fungi</taxon>
        <taxon>Dikarya</taxon>
        <taxon>Ascomycota</taxon>
        <taxon>Pezizomycotina</taxon>
        <taxon>Dothideomycetes</taxon>
        <taxon>Pleosporomycetidae</taxon>
        <taxon>Pleosporales</taxon>
        <taxon>Massarineae</taxon>
        <taxon>Periconiaceae</taxon>
        <taxon>Periconia</taxon>
    </lineage>
</organism>